<feature type="transmembrane region" description="Helical" evidence="2">
    <location>
        <begin position="164"/>
        <end position="183"/>
    </location>
</feature>
<feature type="transmembrane region" description="Helical" evidence="2">
    <location>
        <begin position="138"/>
        <end position="158"/>
    </location>
</feature>
<keyword evidence="3" id="KW-0808">Transferase</keyword>
<evidence type="ECO:0000256" key="2">
    <source>
        <dbReference type="SAM" id="Phobius"/>
    </source>
</evidence>
<proteinExistence type="predicted"/>
<evidence type="ECO:0000313" key="3">
    <source>
        <dbReference type="EMBL" id="KEY62247.1"/>
    </source>
</evidence>
<dbReference type="RefSeq" id="WP_042748315.1">
    <property type="nucleotide sequence ID" value="NZ_AZSI01000048.1"/>
</dbReference>
<dbReference type="EMBL" id="AZSI01000048">
    <property type="protein sequence ID" value="KEY62247.1"/>
    <property type="molecule type" value="Genomic_DNA"/>
</dbReference>
<keyword evidence="2" id="KW-1133">Transmembrane helix</keyword>
<dbReference type="PATRIC" id="fig|1415168.3.peg.1469"/>
<evidence type="ECO:0000256" key="1">
    <source>
        <dbReference type="SAM" id="MobiDB-lite"/>
    </source>
</evidence>
<dbReference type="GO" id="GO:0016740">
    <property type="term" value="F:transferase activity"/>
    <property type="evidence" value="ECO:0007669"/>
    <property type="project" value="UniProtKB-KW"/>
</dbReference>
<feature type="transmembrane region" description="Helical" evidence="2">
    <location>
        <begin position="64"/>
        <end position="84"/>
    </location>
</feature>
<organism evidence="3 4">
    <name type="scientific">Lactococcus cremoris subsp. cremoris GE214</name>
    <dbReference type="NCBI Taxonomy" id="1415168"/>
    <lineage>
        <taxon>Bacteria</taxon>
        <taxon>Bacillati</taxon>
        <taxon>Bacillota</taxon>
        <taxon>Bacilli</taxon>
        <taxon>Lactobacillales</taxon>
        <taxon>Streptococcaceae</taxon>
        <taxon>Lactococcus</taxon>
        <taxon>Lactococcus cremoris subsp. cremoris</taxon>
    </lineage>
</organism>
<feature type="region of interest" description="Disordered" evidence="1">
    <location>
        <begin position="1"/>
        <end position="25"/>
    </location>
</feature>
<protein>
    <submittedName>
        <fullName evidence="3">4-amino-4-deoxy-L-arabinose transferase related glycosyltransferase of PMT family</fullName>
    </submittedName>
</protein>
<accession>A0A084AAB8</accession>
<feature type="compositionally biased region" description="Basic residues" evidence="1">
    <location>
        <begin position="9"/>
        <end position="19"/>
    </location>
</feature>
<name>A0A084AAB8_LACLC</name>
<keyword evidence="2" id="KW-0812">Transmembrane</keyword>
<gene>
    <name evidence="3" type="ORF">U725_01406</name>
</gene>
<feature type="transmembrane region" description="Helical" evidence="2">
    <location>
        <begin position="307"/>
        <end position="330"/>
    </location>
</feature>
<dbReference type="Proteomes" id="UP000028401">
    <property type="component" value="Unassembled WGS sequence"/>
</dbReference>
<reference evidence="3 4" key="1">
    <citation type="submission" date="2014-06" db="EMBL/GenBank/DDBJ databases">
        <title>Draft genome sequence of the putrescine producing strain Lactococcus lactis subsp cremoris GE214.</title>
        <authorList>
            <person name="Ladero V."/>
            <person name="Linares D.M."/>
            <person name="del Rio B."/>
            <person name="Mayo B."/>
            <person name="Martin M.C."/>
            <person name="Fernandez M."/>
            <person name="Alvarez M.A."/>
        </authorList>
    </citation>
    <scope>NUCLEOTIDE SEQUENCE [LARGE SCALE GENOMIC DNA]</scope>
    <source>
        <strain evidence="3 4">GE214</strain>
    </source>
</reference>
<evidence type="ECO:0000313" key="4">
    <source>
        <dbReference type="Proteomes" id="UP000028401"/>
    </source>
</evidence>
<comment type="caution">
    <text evidence="3">The sequence shown here is derived from an EMBL/GenBank/DDBJ whole genome shotgun (WGS) entry which is preliminary data.</text>
</comment>
<keyword evidence="2" id="KW-0472">Membrane</keyword>
<sequence>MSNEYGSRSSRHERRSSRWAKKDSDVVEAAANQAIKHLEETEDQTAERTSRQKLTHGKTLRIPLATYGLLTGLSILLALSFYAFPLWKPVATASQSQNLYSGFAMHHGLVPYNDFYGTGGSIFYLINWLGNTGGSTWLLWLFEIIALLISGILTYRLVSQQTRNHTASLTVSVFTLVIIAGLARGGDSPTLFALPFALWGAQFLSQYFQDSSTDRGFIRFGMAAAFALVISPVMSIFFILSALALVIYNISIRRIGHGFYQMLASILGVLLVGYSVAYYSLEAQTVYTSIEQSVLIPFTHFGPSGDLLVTLAKALVLTLIFGIVAGFVQGLVQLKKGGPARIWYVMLLIGIVGVTTIVVFAQTFDSSNLLAVLPFTVVFAGLSLKDSDQILLKYLQNRLFAPILAILFVIFTPISYHFMNRTIASEEQNVAQYIQDNAKSSDRVYVVSDGKNINNLTNTISTLDNVPANYPVKFTQNYDLKVGKLTDKYVVLQAAQEVPASLKKVLDKDYKVSNYSGKYFQVYQKK</sequence>
<feature type="transmembrane region" description="Helical" evidence="2">
    <location>
        <begin position="342"/>
        <end position="363"/>
    </location>
</feature>
<feature type="transmembrane region" description="Helical" evidence="2">
    <location>
        <begin position="399"/>
        <end position="419"/>
    </location>
</feature>
<feature type="transmembrane region" description="Helical" evidence="2">
    <location>
        <begin position="259"/>
        <end position="281"/>
    </location>
</feature>
<feature type="transmembrane region" description="Helical" evidence="2">
    <location>
        <begin position="220"/>
        <end position="247"/>
    </location>
</feature>
<dbReference type="AlphaFoldDB" id="A0A084AAB8"/>